<name>A0A024THD0_9STRA</name>
<sequence length="784" mass="84885">MKFGKRMRCLASPEWEGGYVDYKGLKQLVKTGTGSDADRTIAFHQALLREMSKVNASFFWILDDLTRQHEDNNSLLTTLPPSPTSSSSIVEQQEWAASLQYQLERVLHLSSRVDALRRFVVINYLAVVKIAKKFEKTTASHATRSIDVAGDLLLQPFYAGSYVDHLYSQTASVLDSLVQALVAPVLLPSLDASCPICLYPHTSPVTLGCHHTFCWSCLAKAAAHHIHACPLCREVQSIDPRDYEIDGLVKRFGNLFTQLQFELSSQPTELSAIAMPRMSSPFVSPPSPRPRAASLPPATAHAVLAHAKQVADNLLAAVRRQYAMAPPSSTTVWSSRRNSASSSSPMVLDPSESHPAVAKDGSTQMVWPRVISIASPAVALAWMDDVVDRSGCHMLALNVYLSGSGDIVAHSGALVPAVTQHHGEDVFLSEVSTDELAHRYNIWTLHHVLTQLRQTSNPMAILLAVCHDDVIPPLMALLASSCHCLDNGDRSAFSWTSSMLYLASGNHYQLLAMHGHRRSLPTLSDMHTVALMGQSIPLGYCRDLEQLHVSHVCVDAAVVTAAFAADAHRRGLRVFVSNVDSARVAWNVLEDMGGIVDGMVSQRPEMLGTTLVQHALAQDRRGGASTGVLATFPTSTAITDASPRGSLQMDSCDGRRSGALHPNSFGVAATSLDKRRDDEEAGQQSHVFAAGDPVEIAVEGAWYAGVILEAQSSGREAASMSYSVLWWRSDNSQRRSTKVAPAALRVPSPQYQPSYLGLGIDAAYGALKAAIAWASLPFTTTSTG</sequence>
<dbReference type="eggNOG" id="KOG4159">
    <property type="taxonomic scope" value="Eukaryota"/>
</dbReference>
<dbReference type="InterPro" id="IPR013083">
    <property type="entry name" value="Znf_RING/FYVE/PHD"/>
</dbReference>
<feature type="compositionally biased region" description="Low complexity" evidence="10">
    <location>
        <begin position="334"/>
        <end position="344"/>
    </location>
</feature>
<dbReference type="Pfam" id="PF13445">
    <property type="entry name" value="zf-RING_UBOX"/>
    <property type="match status" value="1"/>
</dbReference>
<keyword evidence="5 9" id="KW-0863">Zinc-finger</keyword>
<dbReference type="CDD" id="cd14447">
    <property type="entry name" value="SPX"/>
    <property type="match status" value="1"/>
</dbReference>
<evidence type="ECO:0000256" key="9">
    <source>
        <dbReference type="PROSITE-ProRule" id="PRU00175"/>
    </source>
</evidence>
<evidence type="ECO:0000256" key="10">
    <source>
        <dbReference type="SAM" id="MobiDB-lite"/>
    </source>
</evidence>
<evidence type="ECO:0000256" key="6">
    <source>
        <dbReference type="ARBA" id="ARBA00022833"/>
    </source>
</evidence>
<dbReference type="InterPro" id="IPR004331">
    <property type="entry name" value="SPX_dom"/>
</dbReference>
<dbReference type="InterPro" id="IPR027370">
    <property type="entry name" value="Znf-RING_euk"/>
</dbReference>
<dbReference type="Pfam" id="PF03105">
    <property type="entry name" value="SPX"/>
    <property type="match status" value="1"/>
</dbReference>
<dbReference type="InterPro" id="IPR017946">
    <property type="entry name" value="PLC-like_Pdiesterase_TIM-brl"/>
</dbReference>
<evidence type="ECO:0000256" key="3">
    <source>
        <dbReference type="ARBA" id="ARBA00022692"/>
    </source>
</evidence>
<keyword evidence="4" id="KW-0479">Metal-binding</keyword>
<dbReference type="CDD" id="cd16449">
    <property type="entry name" value="RING-HC"/>
    <property type="match status" value="1"/>
</dbReference>
<dbReference type="EMBL" id="KI913991">
    <property type="protein sequence ID" value="ETV93575.1"/>
    <property type="molecule type" value="Genomic_DNA"/>
</dbReference>
<dbReference type="GeneID" id="20089621"/>
<dbReference type="InterPro" id="IPR017907">
    <property type="entry name" value="Znf_RING_CS"/>
</dbReference>
<keyword evidence="8" id="KW-0472">Membrane</keyword>
<evidence type="ECO:0000256" key="5">
    <source>
        <dbReference type="ARBA" id="ARBA00022771"/>
    </source>
</evidence>
<proteinExistence type="predicted"/>
<dbReference type="Gene3D" id="3.20.20.190">
    <property type="entry name" value="Phosphatidylinositol (PI) phosphodiesterase"/>
    <property type="match status" value="1"/>
</dbReference>
<dbReference type="SUPFAM" id="SSF51695">
    <property type="entry name" value="PLC-like phosphodiesterases"/>
    <property type="match status" value="1"/>
</dbReference>
<evidence type="ECO:0000256" key="7">
    <source>
        <dbReference type="ARBA" id="ARBA00022989"/>
    </source>
</evidence>
<feature type="region of interest" description="Disordered" evidence="10">
    <location>
        <begin position="328"/>
        <end position="359"/>
    </location>
</feature>
<evidence type="ECO:0000256" key="1">
    <source>
        <dbReference type="ARBA" id="ARBA00004128"/>
    </source>
</evidence>
<evidence type="ECO:0000256" key="2">
    <source>
        <dbReference type="ARBA" id="ARBA00022554"/>
    </source>
</evidence>
<evidence type="ECO:0000256" key="8">
    <source>
        <dbReference type="ARBA" id="ARBA00023136"/>
    </source>
</evidence>
<reference evidence="13" key="1">
    <citation type="submission" date="2013-12" db="EMBL/GenBank/DDBJ databases">
        <title>The Genome Sequence of Aphanomyces invadans NJM9701.</title>
        <authorList>
            <consortium name="The Broad Institute Genomics Platform"/>
            <person name="Russ C."/>
            <person name="Tyler B."/>
            <person name="van West P."/>
            <person name="Dieguez-Uribeondo J."/>
            <person name="Young S.K."/>
            <person name="Zeng Q."/>
            <person name="Gargeya S."/>
            <person name="Fitzgerald M."/>
            <person name="Abouelleil A."/>
            <person name="Alvarado L."/>
            <person name="Chapman S.B."/>
            <person name="Gainer-Dewar J."/>
            <person name="Goldberg J."/>
            <person name="Griggs A."/>
            <person name="Gujja S."/>
            <person name="Hansen M."/>
            <person name="Howarth C."/>
            <person name="Imamovic A."/>
            <person name="Ireland A."/>
            <person name="Larimer J."/>
            <person name="McCowan C."/>
            <person name="Murphy C."/>
            <person name="Pearson M."/>
            <person name="Poon T.W."/>
            <person name="Priest M."/>
            <person name="Roberts A."/>
            <person name="Saif S."/>
            <person name="Shea T."/>
            <person name="Sykes S."/>
            <person name="Wortman J."/>
            <person name="Nusbaum C."/>
            <person name="Birren B."/>
        </authorList>
    </citation>
    <scope>NUCLEOTIDE SEQUENCE [LARGE SCALE GENOMIC DNA]</scope>
    <source>
        <strain evidence="13">NJM9701</strain>
    </source>
</reference>
<dbReference type="VEuPathDB" id="FungiDB:H310_12571"/>
<keyword evidence="6" id="KW-0862">Zinc</keyword>
<dbReference type="InterPro" id="IPR001841">
    <property type="entry name" value="Znf_RING"/>
</dbReference>
<organism evidence="13">
    <name type="scientific">Aphanomyces invadans</name>
    <dbReference type="NCBI Taxonomy" id="157072"/>
    <lineage>
        <taxon>Eukaryota</taxon>
        <taxon>Sar</taxon>
        <taxon>Stramenopiles</taxon>
        <taxon>Oomycota</taxon>
        <taxon>Saprolegniomycetes</taxon>
        <taxon>Saprolegniales</taxon>
        <taxon>Verrucalvaceae</taxon>
        <taxon>Aphanomyces</taxon>
    </lineage>
</organism>
<evidence type="ECO:0000259" key="11">
    <source>
        <dbReference type="PROSITE" id="PS50089"/>
    </source>
</evidence>
<dbReference type="GO" id="GO:0005774">
    <property type="term" value="C:vacuolar membrane"/>
    <property type="evidence" value="ECO:0007669"/>
    <property type="project" value="UniProtKB-SubCell"/>
</dbReference>
<accession>A0A024THD0</accession>
<gene>
    <name evidence="13" type="ORF">H310_12571</name>
</gene>
<comment type="subcellular location">
    <subcellularLocation>
        <location evidence="1">Vacuole membrane</location>
        <topology evidence="1">Multi-pass membrane protein</topology>
    </subcellularLocation>
</comment>
<dbReference type="SMART" id="SM00184">
    <property type="entry name" value="RING"/>
    <property type="match status" value="1"/>
</dbReference>
<feature type="domain" description="RING-type" evidence="11">
    <location>
        <begin position="194"/>
        <end position="233"/>
    </location>
</feature>
<dbReference type="GO" id="GO:0008081">
    <property type="term" value="F:phosphoric diester hydrolase activity"/>
    <property type="evidence" value="ECO:0007669"/>
    <property type="project" value="InterPro"/>
</dbReference>
<dbReference type="RefSeq" id="XP_008877917.1">
    <property type="nucleotide sequence ID" value="XM_008879695.1"/>
</dbReference>
<evidence type="ECO:0000259" key="12">
    <source>
        <dbReference type="PROSITE" id="PS51382"/>
    </source>
</evidence>
<keyword evidence="2" id="KW-0926">Vacuole</keyword>
<dbReference type="PROSITE" id="PS51382">
    <property type="entry name" value="SPX"/>
    <property type="match status" value="1"/>
</dbReference>
<dbReference type="STRING" id="157072.A0A024THD0"/>
<feature type="domain" description="SPX" evidence="12">
    <location>
        <begin position="1"/>
        <end position="148"/>
    </location>
</feature>
<dbReference type="PROSITE" id="PS00518">
    <property type="entry name" value="ZF_RING_1"/>
    <property type="match status" value="1"/>
</dbReference>
<dbReference type="InterPro" id="IPR051572">
    <property type="entry name" value="VTC_Complex_Subunit"/>
</dbReference>
<dbReference type="OrthoDB" id="9970435at2759"/>
<dbReference type="SUPFAM" id="SSF57850">
    <property type="entry name" value="RING/U-box"/>
    <property type="match status" value="1"/>
</dbReference>
<keyword evidence="3" id="KW-0812">Transmembrane</keyword>
<dbReference type="PROSITE" id="PS50089">
    <property type="entry name" value="ZF_RING_2"/>
    <property type="match status" value="1"/>
</dbReference>
<dbReference type="PANTHER" id="PTHR46140">
    <property type="entry name" value="VACUOLAR TRANSPORTER CHAPERONE 1-RELATED"/>
    <property type="match status" value="1"/>
</dbReference>
<keyword evidence="7" id="KW-1133">Transmembrane helix</keyword>
<dbReference type="PANTHER" id="PTHR46140:SF1">
    <property type="entry name" value="VACUOLAR TRANSPORTER CHAPERONE COMPLEX SUBUNIT 4-RELATED"/>
    <property type="match status" value="1"/>
</dbReference>
<dbReference type="AlphaFoldDB" id="A0A024THD0"/>
<evidence type="ECO:0008006" key="14">
    <source>
        <dbReference type="Google" id="ProtNLM"/>
    </source>
</evidence>
<protein>
    <recommendedName>
        <fullName evidence="14">RING-type domain-containing protein</fullName>
    </recommendedName>
</protein>
<evidence type="ECO:0000256" key="4">
    <source>
        <dbReference type="ARBA" id="ARBA00022723"/>
    </source>
</evidence>
<dbReference type="GO" id="GO:0006629">
    <property type="term" value="P:lipid metabolic process"/>
    <property type="evidence" value="ECO:0007669"/>
    <property type="project" value="InterPro"/>
</dbReference>
<dbReference type="Gene3D" id="3.30.40.10">
    <property type="entry name" value="Zinc/RING finger domain, C3HC4 (zinc finger)"/>
    <property type="match status" value="1"/>
</dbReference>
<dbReference type="GO" id="GO:0006799">
    <property type="term" value="P:polyphosphate biosynthetic process"/>
    <property type="evidence" value="ECO:0007669"/>
    <property type="project" value="UniProtKB-ARBA"/>
</dbReference>
<dbReference type="GO" id="GO:0008270">
    <property type="term" value="F:zinc ion binding"/>
    <property type="evidence" value="ECO:0007669"/>
    <property type="project" value="UniProtKB-KW"/>
</dbReference>
<evidence type="ECO:0000313" key="13">
    <source>
        <dbReference type="EMBL" id="ETV93575.1"/>
    </source>
</evidence>